<dbReference type="InParanoid" id="T0RR28"/>
<protein>
    <submittedName>
        <fullName evidence="2">Uncharacterized protein</fullName>
    </submittedName>
</protein>
<dbReference type="AlphaFoldDB" id="T0RR28"/>
<dbReference type="EMBL" id="JH767163">
    <property type="protein sequence ID" value="EQC32502.1"/>
    <property type="molecule type" value="Genomic_DNA"/>
</dbReference>
<dbReference type="OrthoDB" id="10416162at2759"/>
<name>T0RR28_SAPDV</name>
<sequence>MRFRSGYGESALGNMTTEVEAAAKEEERRRKKSAYSKAYYEANKATVSLKQKLRRQARLATTQVSKHETWRKPSRACQPTGHQRPRAIKTEWRAATNRSTTDAAHQTLSWSDALRDLPLTETLPADLFVKEIDESKAPPVDELVPTRCASISNETTRDWLCVCPYCMQ</sequence>
<feature type="region of interest" description="Disordered" evidence="1">
    <location>
        <begin position="62"/>
        <end position="85"/>
    </location>
</feature>
<keyword evidence="3" id="KW-1185">Reference proteome</keyword>
<feature type="region of interest" description="Disordered" evidence="1">
    <location>
        <begin position="1"/>
        <end position="35"/>
    </location>
</feature>
<evidence type="ECO:0000313" key="2">
    <source>
        <dbReference type="EMBL" id="EQC32502.1"/>
    </source>
</evidence>
<evidence type="ECO:0000313" key="3">
    <source>
        <dbReference type="Proteomes" id="UP000030762"/>
    </source>
</evidence>
<dbReference type="Proteomes" id="UP000030762">
    <property type="component" value="Unassembled WGS sequence"/>
</dbReference>
<reference evidence="2 3" key="1">
    <citation type="submission" date="2012-04" db="EMBL/GenBank/DDBJ databases">
        <title>The Genome Sequence of Saprolegnia declina VS20.</title>
        <authorList>
            <consortium name="The Broad Institute Genome Sequencing Platform"/>
            <person name="Russ C."/>
            <person name="Nusbaum C."/>
            <person name="Tyler B."/>
            <person name="van West P."/>
            <person name="Dieguez-Uribeondo J."/>
            <person name="de Bruijn I."/>
            <person name="Tripathy S."/>
            <person name="Jiang R."/>
            <person name="Young S.K."/>
            <person name="Zeng Q."/>
            <person name="Gargeya S."/>
            <person name="Fitzgerald M."/>
            <person name="Haas B."/>
            <person name="Abouelleil A."/>
            <person name="Alvarado L."/>
            <person name="Arachchi H.M."/>
            <person name="Berlin A."/>
            <person name="Chapman S.B."/>
            <person name="Goldberg J."/>
            <person name="Griggs A."/>
            <person name="Gujja S."/>
            <person name="Hansen M."/>
            <person name="Howarth C."/>
            <person name="Imamovic A."/>
            <person name="Larimer J."/>
            <person name="McCowen C."/>
            <person name="Montmayeur A."/>
            <person name="Murphy C."/>
            <person name="Neiman D."/>
            <person name="Pearson M."/>
            <person name="Priest M."/>
            <person name="Roberts A."/>
            <person name="Saif S."/>
            <person name="Shea T."/>
            <person name="Sisk P."/>
            <person name="Sykes S."/>
            <person name="Wortman J."/>
            <person name="Nusbaum C."/>
            <person name="Birren B."/>
        </authorList>
    </citation>
    <scope>NUCLEOTIDE SEQUENCE [LARGE SCALE GENOMIC DNA]</scope>
    <source>
        <strain evidence="2 3">VS20</strain>
    </source>
</reference>
<accession>T0RR28</accession>
<dbReference type="GeneID" id="19950555"/>
<proteinExistence type="predicted"/>
<organism evidence="2 3">
    <name type="scientific">Saprolegnia diclina (strain VS20)</name>
    <dbReference type="NCBI Taxonomy" id="1156394"/>
    <lineage>
        <taxon>Eukaryota</taxon>
        <taxon>Sar</taxon>
        <taxon>Stramenopiles</taxon>
        <taxon>Oomycota</taxon>
        <taxon>Saprolegniomycetes</taxon>
        <taxon>Saprolegniales</taxon>
        <taxon>Saprolegniaceae</taxon>
        <taxon>Saprolegnia</taxon>
    </lineage>
</organism>
<dbReference type="OMA" id="TRDWLCV"/>
<dbReference type="RefSeq" id="XP_008614003.1">
    <property type="nucleotide sequence ID" value="XM_008615781.1"/>
</dbReference>
<gene>
    <name evidence="2" type="ORF">SDRG_09828</name>
</gene>
<dbReference type="VEuPathDB" id="FungiDB:SDRG_09828"/>
<evidence type="ECO:0000256" key="1">
    <source>
        <dbReference type="SAM" id="MobiDB-lite"/>
    </source>
</evidence>